<evidence type="ECO:0000313" key="2">
    <source>
        <dbReference type="EMBL" id="MCD7471246.1"/>
    </source>
</evidence>
<protein>
    <submittedName>
        <fullName evidence="2">Uncharacterized protein</fullName>
    </submittedName>
</protein>
<accession>A0ABS8TJY7</accession>
<feature type="compositionally biased region" description="Basic residues" evidence="1">
    <location>
        <begin position="1"/>
        <end position="12"/>
    </location>
</feature>
<organism evidence="2 3">
    <name type="scientific">Datura stramonium</name>
    <name type="common">Jimsonweed</name>
    <name type="synonym">Common thornapple</name>
    <dbReference type="NCBI Taxonomy" id="4076"/>
    <lineage>
        <taxon>Eukaryota</taxon>
        <taxon>Viridiplantae</taxon>
        <taxon>Streptophyta</taxon>
        <taxon>Embryophyta</taxon>
        <taxon>Tracheophyta</taxon>
        <taxon>Spermatophyta</taxon>
        <taxon>Magnoliopsida</taxon>
        <taxon>eudicotyledons</taxon>
        <taxon>Gunneridae</taxon>
        <taxon>Pentapetalae</taxon>
        <taxon>asterids</taxon>
        <taxon>lamiids</taxon>
        <taxon>Solanales</taxon>
        <taxon>Solanaceae</taxon>
        <taxon>Solanoideae</taxon>
        <taxon>Datureae</taxon>
        <taxon>Datura</taxon>
    </lineage>
</organism>
<comment type="caution">
    <text evidence="2">The sequence shown here is derived from an EMBL/GenBank/DDBJ whole genome shotgun (WGS) entry which is preliminary data.</text>
</comment>
<feature type="region of interest" description="Disordered" evidence="1">
    <location>
        <begin position="1"/>
        <end position="51"/>
    </location>
</feature>
<feature type="non-terminal residue" evidence="2">
    <location>
        <position position="51"/>
    </location>
</feature>
<sequence>MAKGGKRGRGRPRKETIASLGSSSRATTSVQSGGQNNIQGKIIPNQLGTAN</sequence>
<gene>
    <name evidence="2" type="ORF">HAX54_011572</name>
</gene>
<dbReference type="EMBL" id="JACEIK010001660">
    <property type="protein sequence ID" value="MCD7471246.1"/>
    <property type="molecule type" value="Genomic_DNA"/>
</dbReference>
<keyword evidence="3" id="KW-1185">Reference proteome</keyword>
<name>A0ABS8TJY7_DATST</name>
<feature type="compositionally biased region" description="Polar residues" evidence="1">
    <location>
        <begin position="19"/>
        <end position="39"/>
    </location>
</feature>
<dbReference type="Proteomes" id="UP000823775">
    <property type="component" value="Unassembled WGS sequence"/>
</dbReference>
<evidence type="ECO:0000256" key="1">
    <source>
        <dbReference type="SAM" id="MobiDB-lite"/>
    </source>
</evidence>
<evidence type="ECO:0000313" key="3">
    <source>
        <dbReference type="Proteomes" id="UP000823775"/>
    </source>
</evidence>
<reference evidence="2 3" key="1">
    <citation type="journal article" date="2021" name="BMC Genomics">
        <title>Datura genome reveals duplications of psychoactive alkaloid biosynthetic genes and high mutation rate following tissue culture.</title>
        <authorList>
            <person name="Rajewski A."/>
            <person name="Carter-House D."/>
            <person name="Stajich J."/>
            <person name="Litt A."/>
        </authorList>
    </citation>
    <scope>NUCLEOTIDE SEQUENCE [LARGE SCALE GENOMIC DNA]</scope>
    <source>
        <strain evidence="2">AR-01</strain>
    </source>
</reference>
<proteinExistence type="predicted"/>